<keyword evidence="3" id="KW-1185">Reference proteome</keyword>
<evidence type="ECO:0000256" key="1">
    <source>
        <dbReference type="SAM" id="Phobius"/>
    </source>
</evidence>
<reference evidence="2 3" key="1">
    <citation type="submission" date="2017-04" db="EMBL/GenBank/DDBJ databases">
        <authorList>
            <person name="Afonso C.L."/>
            <person name="Miller P.J."/>
            <person name="Scott M.A."/>
            <person name="Spackman E."/>
            <person name="Goraichik I."/>
            <person name="Dimitrov K.M."/>
            <person name="Suarez D.L."/>
            <person name="Swayne D.E."/>
        </authorList>
    </citation>
    <scope>NUCLEOTIDE SEQUENCE [LARGE SCALE GENOMIC DNA]</scope>
    <source>
        <strain evidence="2 3">11</strain>
    </source>
</reference>
<evidence type="ECO:0008006" key="4">
    <source>
        <dbReference type="Google" id="ProtNLM"/>
    </source>
</evidence>
<keyword evidence="1" id="KW-0812">Transmembrane</keyword>
<sequence length="147" mass="17166">MITTLLWIVGCYGLAVAAVHLMHLLRRTLYKDQPTPWMHVVLVTHNDERHMEWVIRAYCWFAWLKGRRLQFTIVDRHSRDATLPIVMRMASGYDVNCKVLDTHSVKEQEQAVIELQEAKQAEETVLVLHLSARDDWRRIPYVVGGAM</sequence>
<keyword evidence="1" id="KW-1133">Transmembrane helix</keyword>
<dbReference type="STRING" id="1852522.SAMN06295960_2796"/>
<dbReference type="AlphaFoldDB" id="A0A1X7KW87"/>
<evidence type="ECO:0000313" key="3">
    <source>
        <dbReference type="Proteomes" id="UP000193834"/>
    </source>
</evidence>
<dbReference type="EMBL" id="FXAZ01000003">
    <property type="protein sequence ID" value="SMG45878.1"/>
    <property type="molecule type" value="Genomic_DNA"/>
</dbReference>
<dbReference type="Proteomes" id="UP000193834">
    <property type="component" value="Unassembled WGS sequence"/>
</dbReference>
<keyword evidence="1" id="KW-0472">Membrane</keyword>
<name>A0A1X7KW87_9BACL</name>
<gene>
    <name evidence="2" type="ORF">SAMN06295960_2796</name>
</gene>
<accession>A0A1X7KW87</accession>
<protein>
    <recommendedName>
        <fullName evidence="4">Glycosyl transferase family 2</fullName>
    </recommendedName>
</protein>
<organism evidence="2 3">
    <name type="scientific">Paenibacillus aquistagni</name>
    <dbReference type="NCBI Taxonomy" id="1852522"/>
    <lineage>
        <taxon>Bacteria</taxon>
        <taxon>Bacillati</taxon>
        <taxon>Bacillota</taxon>
        <taxon>Bacilli</taxon>
        <taxon>Bacillales</taxon>
        <taxon>Paenibacillaceae</taxon>
        <taxon>Paenibacillus</taxon>
    </lineage>
</organism>
<proteinExistence type="predicted"/>
<feature type="transmembrane region" description="Helical" evidence="1">
    <location>
        <begin position="6"/>
        <end position="25"/>
    </location>
</feature>
<dbReference type="RefSeq" id="WP_085494957.1">
    <property type="nucleotide sequence ID" value="NZ_FXAZ01000003.1"/>
</dbReference>
<dbReference type="OrthoDB" id="2990399at2"/>
<evidence type="ECO:0000313" key="2">
    <source>
        <dbReference type="EMBL" id="SMG45878.1"/>
    </source>
</evidence>